<feature type="region of interest" description="Disordered" evidence="1">
    <location>
        <begin position="22"/>
        <end position="57"/>
    </location>
</feature>
<dbReference type="Proteomes" id="UP000449906">
    <property type="component" value="Unassembled WGS sequence"/>
</dbReference>
<keyword evidence="2" id="KW-0732">Signal</keyword>
<evidence type="ECO:0000256" key="1">
    <source>
        <dbReference type="SAM" id="MobiDB-lite"/>
    </source>
</evidence>
<feature type="signal peptide" evidence="2">
    <location>
        <begin position="1"/>
        <end position="23"/>
    </location>
</feature>
<sequence length="155" mass="16348">MNLTTAALSVALLTALVAGCSSDDTGSTSSDERSTAGAPTSAAETAPPTQPSPNATDAVGLRAAVEAYSDAFLTGDAARSYALLSARCRDRHARSDWDDILAAARQSFGEALPLKSYEEEVSGHLARVTYTYAVSQINQSDEPWVDENGWKNDDC</sequence>
<evidence type="ECO:0000313" key="3">
    <source>
        <dbReference type="EMBL" id="KAB2809558.1"/>
    </source>
</evidence>
<name>A0A7J5DW50_NOCSI</name>
<dbReference type="InterPro" id="IPR032710">
    <property type="entry name" value="NTF2-like_dom_sf"/>
</dbReference>
<gene>
    <name evidence="3" type="ORF">F9L07_21355</name>
</gene>
<feature type="compositionally biased region" description="Low complexity" evidence="1">
    <location>
        <begin position="22"/>
        <end position="47"/>
    </location>
</feature>
<dbReference type="EMBL" id="WBVM01000002">
    <property type="protein sequence ID" value="KAB2809558.1"/>
    <property type="molecule type" value="Genomic_DNA"/>
</dbReference>
<reference evidence="3 4" key="1">
    <citation type="submission" date="2019-09" db="EMBL/GenBank/DDBJ databases">
        <title>Pimelobacter sp. isolated from Paulinella.</title>
        <authorList>
            <person name="Jeong S.E."/>
        </authorList>
    </citation>
    <scope>NUCLEOTIDE SEQUENCE [LARGE SCALE GENOMIC DNA]</scope>
    <source>
        <strain evidence="3 4">Pch-N</strain>
    </source>
</reference>
<dbReference type="SUPFAM" id="SSF54427">
    <property type="entry name" value="NTF2-like"/>
    <property type="match status" value="1"/>
</dbReference>
<accession>A0A7J5DW50</accession>
<organism evidence="3 4">
    <name type="scientific">Nocardioides simplex</name>
    <name type="common">Arthrobacter simplex</name>
    <dbReference type="NCBI Taxonomy" id="2045"/>
    <lineage>
        <taxon>Bacteria</taxon>
        <taxon>Bacillati</taxon>
        <taxon>Actinomycetota</taxon>
        <taxon>Actinomycetes</taxon>
        <taxon>Propionibacteriales</taxon>
        <taxon>Nocardioidaceae</taxon>
        <taxon>Pimelobacter</taxon>
    </lineage>
</organism>
<evidence type="ECO:0000256" key="2">
    <source>
        <dbReference type="SAM" id="SignalP"/>
    </source>
</evidence>
<protein>
    <submittedName>
        <fullName evidence="3">Nuclear transport factor 2 family protein</fullName>
    </submittedName>
</protein>
<dbReference type="RefSeq" id="WP_151581728.1">
    <property type="nucleotide sequence ID" value="NZ_WBVM01000002.1"/>
</dbReference>
<comment type="caution">
    <text evidence="3">The sequence shown here is derived from an EMBL/GenBank/DDBJ whole genome shotgun (WGS) entry which is preliminary data.</text>
</comment>
<proteinExistence type="predicted"/>
<dbReference type="AlphaFoldDB" id="A0A7J5DW50"/>
<feature type="chain" id="PRO_5029499897" evidence="2">
    <location>
        <begin position="24"/>
        <end position="155"/>
    </location>
</feature>
<evidence type="ECO:0000313" key="4">
    <source>
        <dbReference type="Proteomes" id="UP000449906"/>
    </source>
</evidence>